<evidence type="ECO:0000313" key="2">
    <source>
        <dbReference type="Proteomes" id="UP000265566"/>
    </source>
</evidence>
<evidence type="ECO:0008006" key="3">
    <source>
        <dbReference type="Google" id="ProtNLM"/>
    </source>
</evidence>
<gene>
    <name evidence="1" type="ORF">MtrunA17_Chr2g0288881</name>
</gene>
<dbReference type="EMBL" id="PSQE01000002">
    <property type="protein sequence ID" value="RHN72547.1"/>
    <property type="molecule type" value="Genomic_DNA"/>
</dbReference>
<dbReference type="Proteomes" id="UP000265566">
    <property type="component" value="Chromosome 2"/>
</dbReference>
<proteinExistence type="predicted"/>
<accession>A0A396JBL7</accession>
<reference evidence="2" key="1">
    <citation type="journal article" date="2018" name="Nat. Plants">
        <title>Whole-genome landscape of Medicago truncatula symbiotic genes.</title>
        <authorList>
            <person name="Pecrix Y."/>
            <person name="Staton S.E."/>
            <person name="Sallet E."/>
            <person name="Lelandais-Briere C."/>
            <person name="Moreau S."/>
            <person name="Carrere S."/>
            <person name="Blein T."/>
            <person name="Jardinaud M.F."/>
            <person name="Latrasse D."/>
            <person name="Zouine M."/>
            <person name="Zahm M."/>
            <person name="Kreplak J."/>
            <person name="Mayjonade B."/>
            <person name="Satge C."/>
            <person name="Perez M."/>
            <person name="Cauet S."/>
            <person name="Marande W."/>
            <person name="Chantry-Darmon C."/>
            <person name="Lopez-Roques C."/>
            <person name="Bouchez O."/>
            <person name="Berard A."/>
            <person name="Debelle F."/>
            <person name="Munos S."/>
            <person name="Bendahmane A."/>
            <person name="Berges H."/>
            <person name="Niebel A."/>
            <person name="Buitink J."/>
            <person name="Frugier F."/>
            <person name="Benhamed M."/>
            <person name="Crespi M."/>
            <person name="Gouzy J."/>
            <person name="Gamas P."/>
        </authorList>
    </citation>
    <scope>NUCLEOTIDE SEQUENCE [LARGE SCALE GENOMIC DNA]</scope>
    <source>
        <strain evidence="2">cv. Jemalong A17</strain>
    </source>
</reference>
<sequence>MLNLTIFHLTMTCCPCIETLFECHFANEIHSVPQLMATDWHVVVEHALRESNACADVLAKIEAWSKSPFVKISKPPIDLSSLLLDDAWGVGFVRN</sequence>
<dbReference type="AlphaFoldDB" id="A0A396JBL7"/>
<name>A0A396JBL7_MEDTR</name>
<comment type="caution">
    <text evidence="1">The sequence shown here is derived from an EMBL/GenBank/DDBJ whole genome shotgun (WGS) entry which is preliminary data.</text>
</comment>
<protein>
    <recommendedName>
        <fullName evidence="3">RNase H type-1 domain-containing protein</fullName>
    </recommendedName>
</protein>
<dbReference type="PANTHER" id="PTHR34023:SF5">
    <property type="entry name" value="RNASE H TYPE-1 DOMAIN-CONTAINING PROTEIN"/>
    <property type="match status" value="1"/>
</dbReference>
<evidence type="ECO:0000313" key="1">
    <source>
        <dbReference type="EMBL" id="RHN72547.1"/>
    </source>
</evidence>
<organism evidence="1 2">
    <name type="scientific">Medicago truncatula</name>
    <name type="common">Barrel medic</name>
    <name type="synonym">Medicago tribuloides</name>
    <dbReference type="NCBI Taxonomy" id="3880"/>
    <lineage>
        <taxon>Eukaryota</taxon>
        <taxon>Viridiplantae</taxon>
        <taxon>Streptophyta</taxon>
        <taxon>Embryophyta</taxon>
        <taxon>Tracheophyta</taxon>
        <taxon>Spermatophyta</taxon>
        <taxon>Magnoliopsida</taxon>
        <taxon>eudicotyledons</taxon>
        <taxon>Gunneridae</taxon>
        <taxon>Pentapetalae</taxon>
        <taxon>rosids</taxon>
        <taxon>fabids</taxon>
        <taxon>Fabales</taxon>
        <taxon>Fabaceae</taxon>
        <taxon>Papilionoideae</taxon>
        <taxon>50 kb inversion clade</taxon>
        <taxon>NPAAA clade</taxon>
        <taxon>Hologalegina</taxon>
        <taxon>IRL clade</taxon>
        <taxon>Trifolieae</taxon>
        <taxon>Medicago</taxon>
    </lineage>
</organism>
<dbReference type="PANTHER" id="PTHR34023">
    <property type="entry name" value="RNASE H DOMAIN-CONTAINING PROTEIN"/>
    <property type="match status" value="1"/>
</dbReference>
<dbReference type="Gramene" id="rna8273">
    <property type="protein sequence ID" value="RHN72547.1"/>
    <property type="gene ID" value="gene8273"/>
</dbReference>